<dbReference type="PATRIC" id="fig|1125718.3.peg.1909"/>
<keyword evidence="3 4" id="KW-0949">S-adenosyl-L-methionine</keyword>
<feature type="region of interest" description="Disordered" evidence="6">
    <location>
        <begin position="227"/>
        <end position="248"/>
    </location>
</feature>
<evidence type="ECO:0000313" key="8">
    <source>
        <dbReference type="Proteomes" id="UP000002941"/>
    </source>
</evidence>
<dbReference type="SUPFAM" id="SSF53335">
    <property type="entry name" value="S-adenosyl-L-methionine-dependent methyltransferases"/>
    <property type="match status" value="1"/>
</dbReference>
<dbReference type="PANTHER" id="PTHR11061:SF30">
    <property type="entry name" value="TRNA (URACIL(54)-C(5))-METHYLTRANSFERASE"/>
    <property type="match status" value="1"/>
</dbReference>
<dbReference type="Proteomes" id="UP000002941">
    <property type="component" value="Unassembled WGS sequence"/>
</dbReference>
<dbReference type="InterPro" id="IPR030390">
    <property type="entry name" value="MeTrfase_TrmA_AS"/>
</dbReference>
<sequence>MVLMRADALRPPTPAAFCRLHRSGTCRSCPHQDMPLDLQLTRKQQRVAEMLAAAPNPVPTDAWLPPVASTPERFRNKAKMVVSGRAAAPVLGILGPDGGIDLRSCPLHMSAIEDALPVLSRTVSRLGIGPYDIEGRRGELKHLLVTASPDGDLMVRWVLRSHRHVEQLRDALPELRRELPTLAVMSANIQPVHQAVIEGEEEIILTDDVPWGDRLLMRLRLPGPVGGGSGPDGISAGRADGAERRGGPGRATGTELLLFLPTRSFFQTNTGVAERLYATAAHWAQDLGRQAEVWDLFCGVGGFALALAGSGRRVLGVEVSEPAIRGARESAALMSLASPDVRFESGDARILTPGAGTVPDLLVVNPPRRGIGAELAGRIDNSGVGRMLYSSCNPVSLAADLEAMPSLRVRRAQLFDMFPHTDHAEVLVELA</sequence>
<dbReference type="InterPro" id="IPR029063">
    <property type="entry name" value="SAM-dependent_MTases_sf"/>
</dbReference>
<feature type="active site" description="Nucleophile" evidence="4">
    <location>
        <position position="392"/>
    </location>
</feature>
<comment type="caution">
    <text evidence="7">The sequence shown here is derived from an EMBL/GenBank/DDBJ whole genome shotgun (WGS) entry which is preliminary data.</text>
</comment>
<dbReference type="InterPro" id="IPR010280">
    <property type="entry name" value="U5_MeTrfase_fam"/>
</dbReference>
<feature type="binding site" evidence="4">
    <location>
        <position position="318"/>
    </location>
    <ligand>
        <name>S-adenosyl-L-methionine</name>
        <dbReference type="ChEBI" id="CHEBI:59789"/>
    </ligand>
</feature>
<proteinExistence type="inferred from homology"/>
<evidence type="ECO:0000256" key="3">
    <source>
        <dbReference type="ARBA" id="ARBA00022691"/>
    </source>
</evidence>
<organism evidence="7 8">
    <name type="scientific">Actinomyces massiliensis F0489</name>
    <dbReference type="NCBI Taxonomy" id="1125718"/>
    <lineage>
        <taxon>Bacteria</taxon>
        <taxon>Bacillati</taxon>
        <taxon>Actinomycetota</taxon>
        <taxon>Actinomycetes</taxon>
        <taxon>Actinomycetales</taxon>
        <taxon>Actinomycetaceae</taxon>
        <taxon>Actinomyces</taxon>
    </lineage>
</organism>
<evidence type="ECO:0000256" key="5">
    <source>
        <dbReference type="PROSITE-ProRule" id="PRU10015"/>
    </source>
</evidence>
<feature type="binding site" evidence="4">
    <location>
        <position position="297"/>
    </location>
    <ligand>
        <name>S-adenosyl-L-methionine</name>
        <dbReference type="ChEBI" id="CHEBI:59789"/>
    </ligand>
</feature>
<accession>J0WYS0</accession>
<feature type="binding site" evidence="4">
    <location>
        <position position="365"/>
    </location>
    <ligand>
        <name>S-adenosyl-L-methionine</name>
        <dbReference type="ChEBI" id="CHEBI:59789"/>
    </ligand>
</feature>
<feature type="active site" evidence="5">
    <location>
        <position position="392"/>
    </location>
</feature>
<dbReference type="GO" id="GO:0070041">
    <property type="term" value="F:rRNA (uridine-C5-)-methyltransferase activity"/>
    <property type="evidence" value="ECO:0007669"/>
    <property type="project" value="TreeGrafter"/>
</dbReference>
<evidence type="ECO:0000256" key="4">
    <source>
        <dbReference type="PROSITE-ProRule" id="PRU01024"/>
    </source>
</evidence>
<keyword evidence="1 4" id="KW-0489">Methyltransferase</keyword>
<dbReference type="PROSITE" id="PS01230">
    <property type="entry name" value="TRMA_1"/>
    <property type="match status" value="1"/>
</dbReference>
<dbReference type="OrthoDB" id="9804590at2"/>
<dbReference type="PANTHER" id="PTHR11061">
    <property type="entry name" value="RNA M5U METHYLTRANSFERASE"/>
    <property type="match status" value="1"/>
</dbReference>
<evidence type="ECO:0000256" key="1">
    <source>
        <dbReference type="ARBA" id="ARBA00022603"/>
    </source>
</evidence>
<dbReference type="Gene3D" id="3.40.50.150">
    <property type="entry name" value="Vaccinia Virus protein VP39"/>
    <property type="match status" value="1"/>
</dbReference>
<dbReference type="RefSeq" id="WP_008732288.1">
    <property type="nucleotide sequence ID" value="NZ_AKFT01000158.1"/>
</dbReference>
<evidence type="ECO:0000256" key="6">
    <source>
        <dbReference type="SAM" id="MobiDB-lite"/>
    </source>
</evidence>
<dbReference type="AlphaFoldDB" id="J0WYS0"/>
<dbReference type="Gene3D" id="2.40.50.1070">
    <property type="match status" value="1"/>
</dbReference>
<name>J0WYS0_9ACTO</name>
<dbReference type="EMBL" id="AKFT01000158">
    <property type="protein sequence ID" value="EJF41471.1"/>
    <property type="molecule type" value="Genomic_DNA"/>
</dbReference>
<protein>
    <submittedName>
        <fullName evidence="7">Methyltransferase domain protein</fullName>
    </submittedName>
</protein>
<feature type="binding site" evidence="4">
    <location>
        <position position="267"/>
    </location>
    <ligand>
        <name>S-adenosyl-L-methionine</name>
        <dbReference type="ChEBI" id="CHEBI:59789"/>
    </ligand>
</feature>
<gene>
    <name evidence="7" type="ORF">HMPREF1318_1464</name>
</gene>
<keyword evidence="2 4" id="KW-0808">Transferase</keyword>
<dbReference type="PROSITE" id="PS51687">
    <property type="entry name" value="SAM_MT_RNA_M5U"/>
    <property type="match status" value="1"/>
</dbReference>
<comment type="similarity">
    <text evidence="4">Belongs to the class I-like SAM-binding methyltransferase superfamily. RNA M5U methyltransferase family.</text>
</comment>
<keyword evidence="8" id="KW-1185">Reference proteome</keyword>
<evidence type="ECO:0000256" key="2">
    <source>
        <dbReference type="ARBA" id="ARBA00022679"/>
    </source>
</evidence>
<evidence type="ECO:0000313" key="7">
    <source>
        <dbReference type="EMBL" id="EJF41471.1"/>
    </source>
</evidence>
<dbReference type="GO" id="GO:0070475">
    <property type="term" value="P:rRNA base methylation"/>
    <property type="evidence" value="ECO:0007669"/>
    <property type="project" value="TreeGrafter"/>
</dbReference>
<dbReference type="CDD" id="cd02440">
    <property type="entry name" value="AdoMet_MTases"/>
    <property type="match status" value="1"/>
</dbReference>
<dbReference type="eggNOG" id="COG2265">
    <property type="taxonomic scope" value="Bacteria"/>
</dbReference>
<reference evidence="7 8" key="1">
    <citation type="submission" date="2012-05" db="EMBL/GenBank/DDBJ databases">
        <authorList>
            <person name="Harkins D.M."/>
            <person name="Madupu R."/>
            <person name="Durkin A.S."/>
            <person name="Torralba M."/>
            <person name="Methe B."/>
            <person name="Sutton G.G."/>
            <person name="Nelson K.E."/>
        </authorList>
    </citation>
    <scope>NUCLEOTIDE SEQUENCE [LARGE SCALE GENOMIC DNA]</scope>
    <source>
        <strain evidence="7 8">F0489</strain>
    </source>
</reference>
<dbReference type="Pfam" id="PF05958">
    <property type="entry name" value="tRNA_U5-meth_tr"/>
    <property type="match status" value="2"/>
</dbReference>